<dbReference type="FunFam" id="3.90.650.10:FF:000011">
    <property type="entry name" value="Phosphoribosylformylglycinamidine cyclo-ligase"/>
    <property type="match status" value="1"/>
</dbReference>
<evidence type="ECO:0000256" key="8">
    <source>
        <dbReference type="ARBA" id="ARBA00022741"/>
    </source>
</evidence>
<evidence type="ECO:0000256" key="13">
    <source>
        <dbReference type="ARBA" id="ARBA00033093"/>
    </source>
</evidence>
<dbReference type="InterPro" id="IPR010918">
    <property type="entry name" value="PurM-like_C_dom"/>
</dbReference>
<organism evidence="18">
    <name type="scientific">Schlesneria paludicola</name>
    <dbReference type="NCBI Taxonomy" id="360056"/>
    <lineage>
        <taxon>Bacteria</taxon>
        <taxon>Pseudomonadati</taxon>
        <taxon>Planctomycetota</taxon>
        <taxon>Planctomycetia</taxon>
        <taxon>Planctomycetales</taxon>
        <taxon>Planctomycetaceae</taxon>
        <taxon>Schlesneria</taxon>
    </lineage>
</organism>
<dbReference type="EMBL" id="DSVQ01000012">
    <property type="protein sequence ID" value="HGT38885.1"/>
    <property type="molecule type" value="Genomic_DNA"/>
</dbReference>
<reference evidence="18" key="1">
    <citation type="journal article" date="2020" name="mSystems">
        <title>Genome- and Community-Level Interaction Insights into Carbon Utilization and Element Cycling Functions of Hydrothermarchaeota in Hydrothermal Sediment.</title>
        <authorList>
            <person name="Zhou Z."/>
            <person name="Liu Y."/>
            <person name="Xu W."/>
            <person name="Pan J."/>
            <person name="Luo Z.H."/>
            <person name="Li M."/>
        </authorList>
    </citation>
    <scope>NUCLEOTIDE SEQUENCE [LARGE SCALE GENOMIC DNA]</scope>
    <source>
        <strain evidence="18">SpSt-508</strain>
    </source>
</reference>
<comment type="pathway">
    <text evidence="2 15">Purine metabolism; IMP biosynthesis via de novo pathway; 5-amino-1-(5-phospho-D-ribosyl)imidazole from N(2)-formyl-N(1)-(5-phospho-D-ribosyl)glycinamide: step 2/2.</text>
</comment>
<evidence type="ECO:0000256" key="1">
    <source>
        <dbReference type="ARBA" id="ARBA00004496"/>
    </source>
</evidence>
<evidence type="ECO:0000256" key="4">
    <source>
        <dbReference type="ARBA" id="ARBA00013047"/>
    </source>
</evidence>
<keyword evidence="6 15" id="KW-0963">Cytoplasm</keyword>
<dbReference type="InterPro" id="IPR016188">
    <property type="entry name" value="PurM-like_N"/>
</dbReference>
<dbReference type="Pfam" id="PF02769">
    <property type="entry name" value="AIRS_C"/>
    <property type="match status" value="1"/>
</dbReference>
<dbReference type="GO" id="GO:0004641">
    <property type="term" value="F:phosphoribosylformylglycinamidine cyclo-ligase activity"/>
    <property type="evidence" value="ECO:0007669"/>
    <property type="project" value="UniProtKB-UniRule"/>
</dbReference>
<comment type="subcellular location">
    <subcellularLocation>
        <location evidence="1 15">Cytoplasm</location>
    </subcellularLocation>
</comment>
<evidence type="ECO:0000259" key="16">
    <source>
        <dbReference type="Pfam" id="PF00586"/>
    </source>
</evidence>
<keyword evidence="10 15" id="KW-0067">ATP-binding</keyword>
<dbReference type="UniPathway" id="UPA00074">
    <property type="reaction ID" value="UER00129"/>
</dbReference>
<dbReference type="HAMAP" id="MF_00741">
    <property type="entry name" value="AIRS"/>
    <property type="match status" value="1"/>
</dbReference>
<dbReference type="FunFam" id="3.30.1330.10:FF:000001">
    <property type="entry name" value="Phosphoribosylformylglycinamidine cyclo-ligase"/>
    <property type="match status" value="1"/>
</dbReference>
<evidence type="ECO:0000256" key="14">
    <source>
        <dbReference type="ARBA" id="ARBA00049057"/>
    </source>
</evidence>
<dbReference type="InterPro" id="IPR036921">
    <property type="entry name" value="PurM-like_N_sf"/>
</dbReference>
<dbReference type="EC" id="6.3.3.1" evidence="4 15"/>
<keyword evidence="9 15" id="KW-0658">Purine biosynthesis</keyword>
<feature type="domain" description="PurM-like N-terminal" evidence="16">
    <location>
        <begin position="61"/>
        <end position="165"/>
    </location>
</feature>
<proteinExistence type="inferred from homology"/>
<dbReference type="SUPFAM" id="SSF56042">
    <property type="entry name" value="PurM C-terminal domain-like"/>
    <property type="match status" value="1"/>
</dbReference>
<dbReference type="Gene3D" id="3.30.1330.10">
    <property type="entry name" value="PurM-like, N-terminal domain"/>
    <property type="match status" value="1"/>
</dbReference>
<dbReference type="InterPro" id="IPR036676">
    <property type="entry name" value="PurM-like_C_sf"/>
</dbReference>
<keyword evidence="8 15" id="KW-0547">Nucleotide-binding</keyword>
<dbReference type="PANTHER" id="PTHR10520">
    <property type="entry name" value="TRIFUNCTIONAL PURINE BIOSYNTHETIC PROTEIN ADENOSINE-3-RELATED"/>
    <property type="match status" value="1"/>
</dbReference>
<comment type="similarity">
    <text evidence="3 15">Belongs to the AIR synthase family.</text>
</comment>
<evidence type="ECO:0000256" key="3">
    <source>
        <dbReference type="ARBA" id="ARBA00010280"/>
    </source>
</evidence>
<evidence type="ECO:0000256" key="11">
    <source>
        <dbReference type="ARBA" id="ARBA00031908"/>
    </source>
</evidence>
<protein>
    <recommendedName>
        <fullName evidence="5 15">Phosphoribosylformylglycinamidine cyclo-ligase</fullName>
        <ecNumber evidence="4 15">6.3.3.1</ecNumber>
    </recommendedName>
    <alternativeName>
        <fullName evidence="12 15">AIR synthase</fullName>
    </alternativeName>
    <alternativeName>
        <fullName evidence="13 15">AIRS</fullName>
    </alternativeName>
    <alternativeName>
        <fullName evidence="11 15">Phosphoribosyl-aminoimidazole synthetase</fullName>
    </alternativeName>
</protein>
<dbReference type="GO" id="GO:0046084">
    <property type="term" value="P:adenine biosynthetic process"/>
    <property type="evidence" value="ECO:0007669"/>
    <property type="project" value="TreeGrafter"/>
</dbReference>
<evidence type="ECO:0000256" key="2">
    <source>
        <dbReference type="ARBA" id="ARBA00004686"/>
    </source>
</evidence>
<comment type="caution">
    <text evidence="18">The sequence shown here is derived from an EMBL/GenBank/DDBJ whole genome shotgun (WGS) entry which is preliminary data.</text>
</comment>
<dbReference type="GO" id="GO:0006189">
    <property type="term" value="P:'de novo' IMP biosynthetic process"/>
    <property type="evidence" value="ECO:0007669"/>
    <property type="project" value="UniProtKB-UniRule"/>
</dbReference>
<dbReference type="NCBIfam" id="TIGR00878">
    <property type="entry name" value="purM"/>
    <property type="match status" value="1"/>
</dbReference>
<dbReference type="GO" id="GO:0005829">
    <property type="term" value="C:cytosol"/>
    <property type="evidence" value="ECO:0007669"/>
    <property type="project" value="TreeGrafter"/>
</dbReference>
<evidence type="ECO:0000256" key="6">
    <source>
        <dbReference type="ARBA" id="ARBA00022490"/>
    </source>
</evidence>
<evidence type="ECO:0000256" key="9">
    <source>
        <dbReference type="ARBA" id="ARBA00022755"/>
    </source>
</evidence>
<evidence type="ECO:0000259" key="17">
    <source>
        <dbReference type="Pfam" id="PF02769"/>
    </source>
</evidence>
<name>A0A7C4QP77_9PLAN</name>
<dbReference type="GO" id="GO:0004637">
    <property type="term" value="F:phosphoribosylamine-glycine ligase activity"/>
    <property type="evidence" value="ECO:0007669"/>
    <property type="project" value="TreeGrafter"/>
</dbReference>
<dbReference type="CDD" id="cd02196">
    <property type="entry name" value="PurM"/>
    <property type="match status" value="1"/>
</dbReference>
<dbReference type="Gene3D" id="3.90.650.10">
    <property type="entry name" value="PurM-like C-terminal domain"/>
    <property type="match status" value="1"/>
</dbReference>
<comment type="catalytic activity">
    <reaction evidence="14 15">
        <text>2-formamido-N(1)-(5-O-phospho-beta-D-ribosyl)acetamidine + ATP = 5-amino-1-(5-phospho-beta-D-ribosyl)imidazole + ADP + phosphate + H(+)</text>
        <dbReference type="Rhea" id="RHEA:23032"/>
        <dbReference type="ChEBI" id="CHEBI:15378"/>
        <dbReference type="ChEBI" id="CHEBI:30616"/>
        <dbReference type="ChEBI" id="CHEBI:43474"/>
        <dbReference type="ChEBI" id="CHEBI:137981"/>
        <dbReference type="ChEBI" id="CHEBI:147287"/>
        <dbReference type="ChEBI" id="CHEBI:456216"/>
        <dbReference type="EC" id="6.3.3.1"/>
    </reaction>
</comment>
<evidence type="ECO:0000313" key="18">
    <source>
        <dbReference type="EMBL" id="HGT38885.1"/>
    </source>
</evidence>
<feature type="domain" description="PurM-like C-terminal" evidence="17">
    <location>
        <begin position="180"/>
        <end position="353"/>
    </location>
</feature>
<keyword evidence="7 15" id="KW-0436">Ligase</keyword>
<evidence type="ECO:0000256" key="15">
    <source>
        <dbReference type="HAMAP-Rule" id="MF_00741"/>
    </source>
</evidence>
<evidence type="ECO:0000256" key="10">
    <source>
        <dbReference type="ARBA" id="ARBA00022840"/>
    </source>
</evidence>
<dbReference type="Pfam" id="PF00586">
    <property type="entry name" value="AIRS"/>
    <property type="match status" value="1"/>
</dbReference>
<sequence>MPPLTYQSAGVDLALYDQAMARLPQWMQRTHTPRVLPLVDGFAGLFRLHKTADPRRRTYDDPVLVSGTDGVGTKLKVAQRAGRFDTVGIDLVAMCVNDCLCLGAEPLFFLDYLALPQDDPDRIEQLVKGVAEGCLQAGAALLGGETAIMPDVYAPGEFDLAGFAVHVVERARVIDGSTIRPGDVAIGLASSGFHSNGYSLVRKVVFEQADLSIDAVIPGLNRTVADVLLEPTRIYVPTILRLLESVAPRTEVTGLAHITGGGLRDNLERILPADCRLVIDRRSWTVPALFTWLQELGPIEREEMFRTFNMGIGFVVLVRPEVAETAVRRLEALAAHPTVIGRVAAAEHRGVVWAG</sequence>
<dbReference type="SUPFAM" id="SSF55326">
    <property type="entry name" value="PurM N-terminal domain-like"/>
    <property type="match status" value="1"/>
</dbReference>
<dbReference type="AlphaFoldDB" id="A0A7C4QP77"/>
<accession>A0A7C4QP77</accession>
<dbReference type="GO" id="GO:0005524">
    <property type="term" value="F:ATP binding"/>
    <property type="evidence" value="ECO:0007669"/>
    <property type="project" value="UniProtKB-KW"/>
</dbReference>
<evidence type="ECO:0000256" key="12">
    <source>
        <dbReference type="ARBA" id="ARBA00032931"/>
    </source>
</evidence>
<dbReference type="InterPro" id="IPR004733">
    <property type="entry name" value="PurM_cligase"/>
</dbReference>
<gene>
    <name evidence="15" type="primary">purM</name>
    <name evidence="18" type="ORF">ENS64_06425</name>
</gene>
<evidence type="ECO:0000256" key="5">
    <source>
        <dbReference type="ARBA" id="ARBA00020367"/>
    </source>
</evidence>
<dbReference type="PANTHER" id="PTHR10520:SF12">
    <property type="entry name" value="TRIFUNCTIONAL PURINE BIOSYNTHETIC PROTEIN ADENOSINE-3"/>
    <property type="match status" value="1"/>
</dbReference>
<evidence type="ECO:0000256" key="7">
    <source>
        <dbReference type="ARBA" id="ARBA00022598"/>
    </source>
</evidence>